<proteinExistence type="predicted"/>
<gene>
    <name evidence="2" type="ORF">PR048_008199</name>
</gene>
<evidence type="ECO:0000313" key="3">
    <source>
        <dbReference type="Proteomes" id="UP001159363"/>
    </source>
</evidence>
<sequence>MQEDVSFYASGSRRQGKLSNLQPYNKPNSSRTPIEFPFNNKPIKMKDDFLCGDLLYNLISISKIENERFLVIFSFGAIRIVENGVTCI</sequence>
<evidence type="ECO:0000313" key="2">
    <source>
        <dbReference type="EMBL" id="KAJ8888707.1"/>
    </source>
</evidence>
<evidence type="ECO:0000256" key="1">
    <source>
        <dbReference type="SAM" id="MobiDB-lite"/>
    </source>
</evidence>
<reference evidence="2 3" key="1">
    <citation type="submission" date="2023-02" db="EMBL/GenBank/DDBJ databases">
        <title>LHISI_Scaffold_Assembly.</title>
        <authorList>
            <person name="Stuart O.P."/>
            <person name="Cleave R."/>
            <person name="Magrath M.J.L."/>
            <person name="Mikheyev A.S."/>
        </authorList>
    </citation>
    <scope>NUCLEOTIDE SEQUENCE [LARGE SCALE GENOMIC DNA]</scope>
    <source>
        <strain evidence="2">Daus_M_001</strain>
        <tissue evidence="2">Leg muscle</tissue>
    </source>
</reference>
<keyword evidence="3" id="KW-1185">Reference proteome</keyword>
<feature type="region of interest" description="Disordered" evidence="1">
    <location>
        <begin position="1"/>
        <end position="33"/>
    </location>
</feature>
<dbReference type="EMBL" id="JARBHB010000003">
    <property type="protein sequence ID" value="KAJ8888707.1"/>
    <property type="molecule type" value="Genomic_DNA"/>
</dbReference>
<comment type="caution">
    <text evidence="2">The sequence shown here is derived from an EMBL/GenBank/DDBJ whole genome shotgun (WGS) entry which is preliminary data.</text>
</comment>
<feature type="compositionally biased region" description="Polar residues" evidence="1">
    <location>
        <begin position="17"/>
        <end position="32"/>
    </location>
</feature>
<accession>A0ABQ9HWF1</accession>
<protein>
    <submittedName>
        <fullName evidence="2">Uncharacterized protein</fullName>
    </submittedName>
</protein>
<organism evidence="2 3">
    <name type="scientific">Dryococelus australis</name>
    <dbReference type="NCBI Taxonomy" id="614101"/>
    <lineage>
        <taxon>Eukaryota</taxon>
        <taxon>Metazoa</taxon>
        <taxon>Ecdysozoa</taxon>
        <taxon>Arthropoda</taxon>
        <taxon>Hexapoda</taxon>
        <taxon>Insecta</taxon>
        <taxon>Pterygota</taxon>
        <taxon>Neoptera</taxon>
        <taxon>Polyneoptera</taxon>
        <taxon>Phasmatodea</taxon>
        <taxon>Verophasmatodea</taxon>
        <taxon>Anareolatae</taxon>
        <taxon>Phasmatidae</taxon>
        <taxon>Eurycanthinae</taxon>
        <taxon>Dryococelus</taxon>
    </lineage>
</organism>
<dbReference type="Proteomes" id="UP001159363">
    <property type="component" value="Chromosome 3"/>
</dbReference>
<name>A0ABQ9HWF1_9NEOP</name>